<dbReference type="AlphaFoldDB" id="A0A6M4H991"/>
<dbReference type="GO" id="GO:0005737">
    <property type="term" value="C:cytoplasm"/>
    <property type="evidence" value="ECO:0007669"/>
    <property type="project" value="TreeGrafter"/>
</dbReference>
<evidence type="ECO:0000256" key="3">
    <source>
        <dbReference type="ARBA" id="ARBA00022813"/>
    </source>
</evidence>
<accession>A0A6M4H991</accession>
<sequence>MTVALIAHGGAGKWRPGSDEDAVNGLSDAVGKGREILMGGGSALDAVCATVVVLEDNPIYNAGTGAVLNFDGFCELDACVMESREARVGSVSGLQRVKNPILVARKVMEETDHVMLTGDGAQRFARVMGFGDHDPVTPDRRADWHDKRNRVDEVLGKHALKMRRFLKEHPEYAGGTVGAAAVDSHGILAAATSTGGVTLKLVGRVGDSPFPGAGNYASRHIAASATGTGEYVLRSLATRVISEKVEQGATLSQAVQAVLDQLGRDFDADVGLIAVDSAGTPYAAHRTRDMPHAWFAGAGNVVAKMRA</sequence>
<feature type="site" description="Cleavage; by autolysis" evidence="7">
    <location>
        <begin position="175"/>
        <end position="176"/>
    </location>
</feature>
<dbReference type="InterPro" id="IPR029055">
    <property type="entry name" value="Ntn_hydrolases_N"/>
</dbReference>
<dbReference type="PANTHER" id="PTHR10188:SF6">
    <property type="entry name" value="N(4)-(BETA-N-ACETYLGLUCOSAMINYL)-L-ASPARAGINASE"/>
    <property type="match status" value="1"/>
</dbReference>
<gene>
    <name evidence="8" type="primary">iaaA</name>
    <name evidence="8" type="ORF">DSM104440_03138</name>
</gene>
<dbReference type="InParanoid" id="A0A6M4H991"/>
<evidence type="ECO:0000256" key="7">
    <source>
        <dbReference type="PIRSR" id="PIRSR600246-3"/>
    </source>
</evidence>
<feature type="binding site" evidence="6">
    <location>
        <begin position="226"/>
        <end position="229"/>
    </location>
    <ligand>
        <name>substrate</name>
    </ligand>
</feature>
<dbReference type="Pfam" id="PF01112">
    <property type="entry name" value="Asparaginase_2"/>
    <property type="match status" value="1"/>
</dbReference>
<dbReference type="FunCoup" id="A0A6M4H991">
    <property type="interactions" value="303"/>
</dbReference>
<evidence type="ECO:0000256" key="2">
    <source>
        <dbReference type="ARBA" id="ARBA00022801"/>
    </source>
</evidence>
<dbReference type="EMBL" id="CP053073">
    <property type="protein sequence ID" value="QJR16309.1"/>
    <property type="molecule type" value="Genomic_DNA"/>
</dbReference>
<keyword evidence="2 8" id="KW-0378">Hydrolase</keyword>
<keyword evidence="9" id="KW-1185">Reference proteome</keyword>
<evidence type="ECO:0000256" key="4">
    <source>
        <dbReference type="ARBA" id="ARBA00069124"/>
    </source>
</evidence>
<reference evidence="8 9" key="1">
    <citation type="submission" date="2020-04" db="EMBL/GenBank/DDBJ databases">
        <title>Usitatibacter rugosus gen. nov., sp. nov. and Usitatibacter palustris sp. nov., novel members of Usitatibacteraceae fam. nov. within the order Nitrosomonadales isolated from soil.</title>
        <authorList>
            <person name="Huber K.J."/>
            <person name="Neumann-Schaal M."/>
            <person name="Geppert A."/>
            <person name="Luckner M."/>
            <person name="Wanner G."/>
            <person name="Overmann J."/>
        </authorList>
    </citation>
    <scope>NUCLEOTIDE SEQUENCE [LARGE SCALE GENOMIC DNA]</scope>
    <source>
        <strain evidence="8 9">Swamp67</strain>
    </source>
</reference>
<dbReference type="InterPro" id="IPR000246">
    <property type="entry name" value="Peptidase_T2"/>
</dbReference>
<organism evidence="8 9">
    <name type="scientific">Usitatibacter palustris</name>
    <dbReference type="NCBI Taxonomy" id="2732487"/>
    <lineage>
        <taxon>Bacteria</taxon>
        <taxon>Pseudomonadati</taxon>
        <taxon>Pseudomonadota</taxon>
        <taxon>Betaproteobacteria</taxon>
        <taxon>Nitrosomonadales</taxon>
        <taxon>Usitatibacteraceae</taxon>
        <taxon>Usitatibacter</taxon>
    </lineage>
</organism>
<dbReference type="PANTHER" id="PTHR10188">
    <property type="entry name" value="L-ASPARAGINASE"/>
    <property type="match status" value="1"/>
</dbReference>
<feature type="binding site" evidence="6">
    <location>
        <begin position="204"/>
        <end position="207"/>
    </location>
    <ligand>
        <name>substrate</name>
    </ligand>
</feature>
<dbReference type="SUPFAM" id="SSF56235">
    <property type="entry name" value="N-terminal nucleophile aminohydrolases (Ntn hydrolases)"/>
    <property type="match status" value="1"/>
</dbReference>
<evidence type="ECO:0000313" key="9">
    <source>
        <dbReference type="Proteomes" id="UP000503096"/>
    </source>
</evidence>
<dbReference type="RefSeq" id="WP_171164309.1">
    <property type="nucleotide sequence ID" value="NZ_CP053073.1"/>
</dbReference>
<keyword evidence="1" id="KW-0645">Protease</keyword>
<evidence type="ECO:0000256" key="1">
    <source>
        <dbReference type="ARBA" id="ARBA00022670"/>
    </source>
</evidence>
<dbReference type="CDD" id="cd04512">
    <property type="entry name" value="Ntn_Asparaginase_2_like"/>
    <property type="match status" value="1"/>
</dbReference>
<dbReference type="FunFam" id="3.60.20.30:FF:000001">
    <property type="entry name" value="Isoaspartyl peptidase/L-asparaginase"/>
    <property type="match status" value="1"/>
</dbReference>
<evidence type="ECO:0000313" key="8">
    <source>
        <dbReference type="EMBL" id="QJR16309.1"/>
    </source>
</evidence>
<dbReference type="KEGG" id="upl:DSM104440_03138"/>
<evidence type="ECO:0000256" key="5">
    <source>
        <dbReference type="PIRSR" id="PIRSR600246-1"/>
    </source>
</evidence>
<keyword evidence="3" id="KW-0068">Autocatalytic cleavage</keyword>
<dbReference type="GO" id="GO:0008233">
    <property type="term" value="F:peptidase activity"/>
    <property type="evidence" value="ECO:0007669"/>
    <property type="project" value="UniProtKB-KW"/>
</dbReference>
<dbReference type="GO" id="GO:0016811">
    <property type="term" value="F:hydrolase activity, acting on carbon-nitrogen (but not peptide) bonds, in linear amides"/>
    <property type="evidence" value="ECO:0007669"/>
    <property type="project" value="UniProtKB-ARBA"/>
</dbReference>
<protein>
    <recommendedName>
        <fullName evidence="4">Isoaspartyl peptidase</fullName>
    </recommendedName>
</protein>
<dbReference type="Gene3D" id="3.60.20.30">
    <property type="entry name" value="(Glycosyl)asparaginase"/>
    <property type="match status" value="1"/>
</dbReference>
<proteinExistence type="predicted"/>
<feature type="active site" description="Nucleophile" evidence="5">
    <location>
        <position position="176"/>
    </location>
</feature>
<evidence type="ECO:0000256" key="6">
    <source>
        <dbReference type="PIRSR" id="PIRSR600246-2"/>
    </source>
</evidence>
<dbReference type="Proteomes" id="UP000503096">
    <property type="component" value="Chromosome"/>
</dbReference>
<name>A0A6M4H991_9PROT</name>
<dbReference type="GO" id="GO:0006508">
    <property type="term" value="P:proteolysis"/>
    <property type="evidence" value="ECO:0007669"/>
    <property type="project" value="UniProtKB-KW"/>
</dbReference>